<evidence type="ECO:0000313" key="3">
    <source>
        <dbReference type="EMBL" id="GAK49282.1"/>
    </source>
</evidence>
<dbReference type="STRING" id="1499966.U14_00503"/>
<keyword evidence="4" id="KW-1185">Reference proteome</keyword>
<keyword evidence="1" id="KW-1133">Transmembrane helix</keyword>
<protein>
    <submittedName>
        <fullName evidence="3">Rhomboid family protein</fullName>
    </submittedName>
</protein>
<dbReference type="GO" id="GO:0008270">
    <property type="term" value="F:zinc ion binding"/>
    <property type="evidence" value="ECO:0007669"/>
    <property type="project" value="InterPro"/>
</dbReference>
<dbReference type="PROSITE" id="PS50119">
    <property type="entry name" value="ZF_BBOX"/>
    <property type="match status" value="1"/>
</dbReference>
<keyword evidence="1" id="KW-0472">Membrane</keyword>
<dbReference type="InterPro" id="IPR000315">
    <property type="entry name" value="Znf_B-box"/>
</dbReference>
<gene>
    <name evidence="3" type="ORF">U14_00503</name>
</gene>
<evidence type="ECO:0000313" key="4">
    <source>
        <dbReference type="Proteomes" id="UP000030700"/>
    </source>
</evidence>
<accession>A0A0S6VQE7</accession>
<reference evidence="3" key="1">
    <citation type="journal article" date="2015" name="PeerJ">
        <title>First genomic representation of candidate bacterial phylum KSB3 points to enhanced environmental sensing as a trigger of wastewater bulking.</title>
        <authorList>
            <person name="Sekiguchi Y."/>
            <person name="Ohashi A."/>
            <person name="Parks D.H."/>
            <person name="Yamauchi T."/>
            <person name="Tyson G.W."/>
            <person name="Hugenholtz P."/>
        </authorList>
    </citation>
    <scope>NUCLEOTIDE SEQUENCE [LARGE SCALE GENOMIC DNA]</scope>
</reference>
<evidence type="ECO:0000256" key="1">
    <source>
        <dbReference type="SAM" id="Phobius"/>
    </source>
</evidence>
<sequence>MATQIKNLAKQRCTNHASREAAARCPDCGRFFCRECVSEHDDRLLCAQCLATFARPSFSKRYHLAGVVNAFRFALGVVALWWCFYLLGQLLLAVPGEFHEGTLWQHIR</sequence>
<dbReference type="HOGENOM" id="CLU_2219353_0_0_0"/>
<feature type="domain" description="B box-type" evidence="2">
    <location>
        <begin position="8"/>
        <end position="40"/>
    </location>
</feature>
<keyword evidence="1" id="KW-0812">Transmembrane</keyword>
<name>A0A0S6VQE7_9BACT</name>
<dbReference type="AlphaFoldDB" id="A0A0S6VQE7"/>
<organism evidence="3">
    <name type="scientific">Candidatus Moduliflexus flocculans</name>
    <dbReference type="NCBI Taxonomy" id="1499966"/>
    <lineage>
        <taxon>Bacteria</taxon>
        <taxon>Candidatus Moduliflexota</taxon>
        <taxon>Candidatus Moduliflexia</taxon>
        <taxon>Candidatus Moduliflexales</taxon>
        <taxon>Candidatus Moduliflexaceae</taxon>
    </lineage>
</organism>
<proteinExistence type="predicted"/>
<dbReference type="Proteomes" id="UP000030700">
    <property type="component" value="Unassembled WGS sequence"/>
</dbReference>
<evidence type="ECO:0000259" key="2">
    <source>
        <dbReference type="PROSITE" id="PS50119"/>
    </source>
</evidence>
<dbReference type="EMBL" id="DF820455">
    <property type="protein sequence ID" value="GAK49282.1"/>
    <property type="molecule type" value="Genomic_DNA"/>
</dbReference>
<feature type="transmembrane region" description="Helical" evidence="1">
    <location>
        <begin position="64"/>
        <end position="87"/>
    </location>
</feature>